<evidence type="ECO:0000256" key="5">
    <source>
        <dbReference type="ARBA" id="ARBA00022741"/>
    </source>
</evidence>
<reference evidence="9" key="1">
    <citation type="submission" date="2022-09" db="EMBL/GenBank/DDBJ databases">
        <title>Culturomic study of gut microbiota in children with autism spectrum disorder.</title>
        <authorList>
            <person name="Efimov B.A."/>
            <person name="Chaplin A.V."/>
            <person name="Sokolova S.R."/>
            <person name="Pikina A.P."/>
            <person name="Korzhanova M."/>
            <person name="Belova V."/>
            <person name="Korostin D."/>
        </authorList>
    </citation>
    <scope>NUCLEOTIDE SEQUENCE</scope>
    <source>
        <strain evidence="9">ASD5510</strain>
    </source>
</reference>
<dbReference type="Gene3D" id="3.30.930.10">
    <property type="entry name" value="Bira Bifunctional Protein, Domain 2"/>
    <property type="match status" value="1"/>
</dbReference>
<dbReference type="GO" id="GO:0005737">
    <property type="term" value="C:cytoplasm"/>
    <property type="evidence" value="ECO:0007669"/>
    <property type="project" value="TreeGrafter"/>
</dbReference>
<gene>
    <name evidence="9" type="ORF">OBO34_06905</name>
</gene>
<feature type="domain" description="BPL/LPL catalytic" evidence="8">
    <location>
        <begin position="26"/>
        <end position="212"/>
    </location>
</feature>
<dbReference type="InterPro" id="IPR019491">
    <property type="entry name" value="Lipoate_protein_ligase_C"/>
</dbReference>
<dbReference type="CDD" id="cd16443">
    <property type="entry name" value="LplA"/>
    <property type="match status" value="1"/>
</dbReference>
<accession>A0A9J6QLN8</accession>
<comment type="pathway">
    <text evidence="1">Protein modification; protein lipoylation via exogenous pathway; protein N(6)-(lipoyl)lysine from lipoate: step 2/2.</text>
</comment>
<proteinExistence type="predicted"/>
<dbReference type="GO" id="GO:0016979">
    <property type="term" value="F:lipoate-protein ligase activity"/>
    <property type="evidence" value="ECO:0007669"/>
    <property type="project" value="UniProtKB-EC"/>
</dbReference>
<keyword evidence="4 9" id="KW-0436">Ligase</keyword>
<dbReference type="EMBL" id="JAOSHN010000002">
    <property type="protein sequence ID" value="MCU7378081.1"/>
    <property type="molecule type" value="Genomic_DNA"/>
</dbReference>
<evidence type="ECO:0000259" key="8">
    <source>
        <dbReference type="PROSITE" id="PS51733"/>
    </source>
</evidence>
<dbReference type="Pfam" id="PF10437">
    <property type="entry name" value="Lip_prot_lig_C"/>
    <property type="match status" value="1"/>
</dbReference>
<dbReference type="Gene3D" id="3.30.390.50">
    <property type="entry name" value="CO dehydrogenase flavoprotein, C-terminal domain"/>
    <property type="match status" value="1"/>
</dbReference>
<dbReference type="GO" id="GO:0005524">
    <property type="term" value="F:ATP binding"/>
    <property type="evidence" value="ECO:0007669"/>
    <property type="project" value="UniProtKB-KW"/>
</dbReference>
<dbReference type="NCBIfam" id="TIGR00545">
    <property type="entry name" value="lipoyltrans"/>
    <property type="match status" value="1"/>
</dbReference>
<dbReference type="PANTHER" id="PTHR12561">
    <property type="entry name" value="LIPOATE-PROTEIN LIGASE"/>
    <property type="match status" value="1"/>
</dbReference>
<evidence type="ECO:0000313" key="9">
    <source>
        <dbReference type="EMBL" id="MCU7378081.1"/>
    </source>
</evidence>
<dbReference type="PROSITE" id="PS51733">
    <property type="entry name" value="BPL_LPL_CATALYTIC"/>
    <property type="match status" value="1"/>
</dbReference>
<evidence type="ECO:0000256" key="1">
    <source>
        <dbReference type="ARBA" id="ARBA00005085"/>
    </source>
</evidence>
<keyword evidence="5" id="KW-0547">Nucleotide-binding</keyword>
<evidence type="ECO:0000313" key="10">
    <source>
        <dbReference type="Proteomes" id="UP001065549"/>
    </source>
</evidence>
<dbReference type="Proteomes" id="UP001065549">
    <property type="component" value="Unassembled WGS sequence"/>
</dbReference>
<comment type="catalytic activity">
    <reaction evidence="7">
        <text>L-lysyl-[lipoyl-carrier protein] + (R)-lipoate + ATP = N(6)-[(R)-lipoyl]-L-lysyl-[lipoyl-carrier protein] + AMP + diphosphate + H(+)</text>
        <dbReference type="Rhea" id="RHEA:49288"/>
        <dbReference type="Rhea" id="RHEA-COMP:10500"/>
        <dbReference type="Rhea" id="RHEA-COMP:10502"/>
        <dbReference type="ChEBI" id="CHEBI:15378"/>
        <dbReference type="ChEBI" id="CHEBI:29969"/>
        <dbReference type="ChEBI" id="CHEBI:30616"/>
        <dbReference type="ChEBI" id="CHEBI:33019"/>
        <dbReference type="ChEBI" id="CHEBI:83088"/>
        <dbReference type="ChEBI" id="CHEBI:83099"/>
        <dbReference type="ChEBI" id="CHEBI:456215"/>
        <dbReference type="EC" id="6.3.1.20"/>
    </reaction>
</comment>
<dbReference type="InterPro" id="IPR045864">
    <property type="entry name" value="aa-tRNA-synth_II/BPL/LPL"/>
</dbReference>
<evidence type="ECO:0000256" key="4">
    <source>
        <dbReference type="ARBA" id="ARBA00022598"/>
    </source>
</evidence>
<dbReference type="SUPFAM" id="SSF82649">
    <property type="entry name" value="SufE/NifU"/>
    <property type="match status" value="1"/>
</dbReference>
<dbReference type="AlphaFoldDB" id="A0A9J6QLN8"/>
<evidence type="ECO:0000256" key="7">
    <source>
        <dbReference type="ARBA" id="ARBA00048037"/>
    </source>
</evidence>
<dbReference type="InterPro" id="IPR004143">
    <property type="entry name" value="BPL_LPL_catalytic"/>
</dbReference>
<dbReference type="EC" id="6.3.1.20" evidence="3"/>
<comment type="caution">
    <text evidence="9">The sequence shown here is derived from an EMBL/GenBank/DDBJ whole genome shotgun (WGS) entry which is preliminary data.</text>
</comment>
<dbReference type="RefSeq" id="WP_253019755.1">
    <property type="nucleotide sequence ID" value="NZ_JAOSHN010000002.1"/>
</dbReference>
<dbReference type="SUPFAM" id="SSF55681">
    <property type="entry name" value="Class II aaRS and biotin synthetases"/>
    <property type="match status" value="1"/>
</dbReference>
<evidence type="ECO:0000256" key="3">
    <source>
        <dbReference type="ARBA" id="ARBA00012367"/>
    </source>
</evidence>
<evidence type="ECO:0000256" key="2">
    <source>
        <dbReference type="ARBA" id="ARBA00005124"/>
    </source>
</evidence>
<organism evidence="9 10">
    <name type="scientific">Hominibacterium faecale</name>
    <dbReference type="NCBI Taxonomy" id="2839743"/>
    <lineage>
        <taxon>Bacteria</taxon>
        <taxon>Bacillati</taxon>
        <taxon>Bacillota</taxon>
        <taxon>Clostridia</taxon>
        <taxon>Peptostreptococcales</taxon>
        <taxon>Anaerovoracaceae</taxon>
        <taxon>Hominibacterium</taxon>
    </lineage>
</organism>
<dbReference type="InterPro" id="IPR004562">
    <property type="entry name" value="LipoylTrfase_LipoateP_Ligase"/>
</dbReference>
<dbReference type="GO" id="GO:0017118">
    <property type="term" value="F:lipoyltransferase activity"/>
    <property type="evidence" value="ECO:0007669"/>
    <property type="project" value="TreeGrafter"/>
</dbReference>
<dbReference type="PANTHER" id="PTHR12561:SF3">
    <property type="entry name" value="LIPOYLTRANSFERASE 1, MITOCHONDRIAL"/>
    <property type="match status" value="1"/>
</dbReference>
<keyword evidence="10" id="KW-1185">Reference proteome</keyword>
<protein>
    <recommendedName>
        <fullName evidence="3">lipoate--protein ligase</fullName>
        <ecNumber evidence="3">6.3.1.20</ecNumber>
    </recommendedName>
</protein>
<dbReference type="GO" id="GO:0009249">
    <property type="term" value="P:protein lipoylation"/>
    <property type="evidence" value="ECO:0007669"/>
    <property type="project" value="InterPro"/>
</dbReference>
<dbReference type="Pfam" id="PF21948">
    <property type="entry name" value="LplA-B_cat"/>
    <property type="match status" value="1"/>
</dbReference>
<evidence type="ECO:0000256" key="6">
    <source>
        <dbReference type="ARBA" id="ARBA00022840"/>
    </source>
</evidence>
<dbReference type="FunFam" id="3.30.930.10:FF:000072">
    <property type="entry name" value="Lipoate--protein ligase"/>
    <property type="match status" value="1"/>
</dbReference>
<keyword evidence="6" id="KW-0067">ATP-binding</keyword>
<name>A0A9J6QLN8_9FIRM</name>
<comment type="pathway">
    <text evidence="2">Protein modification; protein lipoylation via exogenous pathway; protein N(6)-(lipoyl)lysine from lipoate: step 1/2.</text>
</comment>
<sequence length="326" mass="37067">MIYLRNNGTDPHYNLAFEEYVFQNLCKDDSVLLLWQNEPSVIIGRHQNTIEEINRDFVSARSIHVVRRITGGGAVYHDWGNLNYSFLIPEAKADLDFTTFTEPLVKALGALGVEAEQTGRNDVTVDGKKISGNAQHYQNGILLHHGTILFDSDLECVKKTLQVKPEKIQSKGIKSVRSRVTNIRPYLKEDMTLSAFKAYLLKAFSQKEGLREHVLSGLMEREVRRLADEKYRSHDWNYGYSPKCSLTRSGYFEGGFVEVRLNVEAGKITELKIFGDYFSLRDTRELEQMLIGLEYSRSAVSELLNTVNVSEYFKGISPEQVGALIV</sequence>